<gene>
    <name evidence="3" type="ORF">Agabi119p4_7924</name>
</gene>
<evidence type="ECO:0000256" key="1">
    <source>
        <dbReference type="SAM" id="Phobius"/>
    </source>
</evidence>
<feature type="domain" description="DUF6533" evidence="2">
    <location>
        <begin position="23"/>
        <end position="68"/>
    </location>
</feature>
<dbReference type="Proteomes" id="UP000629468">
    <property type="component" value="Unassembled WGS sequence"/>
</dbReference>
<feature type="transmembrane region" description="Helical" evidence="1">
    <location>
        <begin position="60"/>
        <end position="79"/>
    </location>
</feature>
<reference evidence="3 4" key="1">
    <citation type="journal article" name="Sci. Rep.">
        <title>Telomere-to-telomere assembled and centromere annotated genomes of the two main subspecies of the button mushroom Agaricus bisporus reveal especially polymorphic chromosome ends.</title>
        <authorList>
            <person name="Sonnenberg A.S.M."/>
            <person name="Sedaghat-Telgerd N."/>
            <person name="Lavrijssen B."/>
            <person name="Ohm R.A."/>
            <person name="Hendrickx P.M."/>
            <person name="Scholtmeijer K."/>
            <person name="Baars J.J.P."/>
            <person name="van Peer A."/>
        </authorList>
    </citation>
    <scope>NUCLEOTIDE SEQUENCE [LARGE SCALE GENOMIC DNA]</scope>
    <source>
        <strain evidence="3 4">H119_p4</strain>
    </source>
</reference>
<proteinExistence type="predicted"/>
<protein>
    <recommendedName>
        <fullName evidence="2">DUF6533 domain-containing protein</fullName>
    </recommendedName>
</protein>
<dbReference type="AlphaFoldDB" id="A0A8H7EZI3"/>
<sequence length="245" mass="27805">MLVQGYTQDAIVALYSQAAAVKYTNVAAITIVIYDSLILLHRELEYVYRGRQTVIKWIYVLIKLTGLIIFGLNFVAFLVPPQTLTGLSRCFVRHWIAGFFFEIVYTAVIKTLLVLRLRALYGNNKSVTVLLCVATVVELIGTTYAYMFTGLNLQRFVASPAPVPGCTLKPGAHLRLYRSLTLVWATRFASNSFELVLLLYGLYQSLKETGSYFRKGWARTKEVAPILYVFYRDGTFFYIPCSLRS</sequence>
<dbReference type="EMBL" id="JABXXO010000010">
    <property type="protein sequence ID" value="KAF7768681.1"/>
    <property type="molecule type" value="Genomic_DNA"/>
</dbReference>
<evidence type="ECO:0000313" key="4">
    <source>
        <dbReference type="Proteomes" id="UP000629468"/>
    </source>
</evidence>
<feature type="transmembrane region" description="Helical" evidence="1">
    <location>
        <begin position="127"/>
        <end position="147"/>
    </location>
</feature>
<feature type="transmembrane region" description="Helical" evidence="1">
    <location>
        <begin position="91"/>
        <end position="115"/>
    </location>
</feature>
<evidence type="ECO:0000259" key="2">
    <source>
        <dbReference type="Pfam" id="PF20151"/>
    </source>
</evidence>
<comment type="caution">
    <text evidence="3">The sequence shown here is derived from an EMBL/GenBank/DDBJ whole genome shotgun (WGS) entry which is preliminary data.</text>
</comment>
<keyword evidence="1" id="KW-0472">Membrane</keyword>
<name>A0A8H7EZI3_AGABI</name>
<keyword evidence="1" id="KW-0812">Transmembrane</keyword>
<dbReference type="InterPro" id="IPR045340">
    <property type="entry name" value="DUF6533"/>
</dbReference>
<keyword evidence="1" id="KW-1133">Transmembrane helix</keyword>
<dbReference type="Pfam" id="PF20151">
    <property type="entry name" value="DUF6533"/>
    <property type="match status" value="1"/>
</dbReference>
<evidence type="ECO:0000313" key="3">
    <source>
        <dbReference type="EMBL" id="KAF7768681.1"/>
    </source>
</evidence>
<organism evidence="3 4">
    <name type="scientific">Agaricus bisporus var. burnettii</name>
    <dbReference type="NCBI Taxonomy" id="192524"/>
    <lineage>
        <taxon>Eukaryota</taxon>
        <taxon>Fungi</taxon>
        <taxon>Dikarya</taxon>
        <taxon>Basidiomycota</taxon>
        <taxon>Agaricomycotina</taxon>
        <taxon>Agaricomycetes</taxon>
        <taxon>Agaricomycetidae</taxon>
        <taxon>Agaricales</taxon>
        <taxon>Agaricineae</taxon>
        <taxon>Agaricaceae</taxon>
        <taxon>Agaricus</taxon>
    </lineage>
</organism>
<accession>A0A8H7EZI3</accession>